<name>A0A6N7W7M0_9FIRM</name>
<protein>
    <submittedName>
        <fullName evidence="1">Uncharacterized protein</fullName>
    </submittedName>
</protein>
<dbReference type="EMBL" id="VUMI01000041">
    <property type="protein sequence ID" value="MSS90562.1"/>
    <property type="molecule type" value="Genomic_DNA"/>
</dbReference>
<proteinExistence type="predicted"/>
<reference evidence="1 2" key="1">
    <citation type="submission" date="2019-08" db="EMBL/GenBank/DDBJ databases">
        <title>In-depth cultivation of the pig gut microbiome towards novel bacterial diversity and tailored functional studies.</title>
        <authorList>
            <person name="Wylensek D."/>
            <person name="Hitch T.C.A."/>
            <person name="Clavel T."/>
        </authorList>
    </citation>
    <scope>NUCLEOTIDE SEQUENCE [LARGE SCALE GENOMIC DNA]</scope>
    <source>
        <strain evidence="1 2">WCA-389-WT-23B</strain>
    </source>
</reference>
<dbReference type="Proteomes" id="UP000436047">
    <property type="component" value="Unassembled WGS sequence"/>
</dbReference>
<comment type="caution">
    <text evidence="1">The sequence shown here is derived from an EMBL/GenBank/DDBJ whole genome shotgun (WGS) entry which is preliminary data.</text>
</comment>
<dbReference type="GeneID" id="86055414"/>
<organism evidence="1 2">
    <name type="scientific">Eisenbergiella porci</name>
    <dbReference type="NCBI Taxonomy" id="2652274"/>
    <lineage>
        <taxon>Bacteria</taxon>
        <taxon>Bacillati</taxon>
        <taxon>Bacillota</taxon>
        <taxon>Clostridia</taxon>
        <taxon>Lachnospirales</taxon>
        <taxon>Lachnospiraceae</taxon>
        <taxon>Eisenbergiella</taxon>
    </lineage>
</organism>
<gene>
    <name evidence="1" type="ORF">FYJ45_20520</name>
</gene>
<dbReference type="AlphaFoldDB" id="A0A6N7W7M0"/>
<evidence type="ECO:0000313" key="1">
    <source>
        <dbReference type="EMBL" id="MSS90562.1"/>
    </source>
</evidence>
<keyword evidence="2" id="KW-1185">Reference proteome</keyword>
<dbReference type="RefSeq" id="WP_154467035.1">
    <property type="nucleotide sequence ID" value="NZ_JAXDZL010000083.1"/>
</dbReference>
<accession>A0A6N7W7M0</accession>
<evidence type="ECO:0000313" key="2">
    <source>
        <dbReference type="Proteomes" id="UP000436047"/>
    </source>
</evidence>
<sequence>MPLSATLMDLQHFADSLERRKRGADTQAVLTSRLSKESVAVNLNQEGGTALKDGNPEDLLSGNKTVTFSRNDGEEISDENPVEFGFILSLMKNRKTEKP</sequence>